<protein>
    <submittedName>
        <fullName evidence="1">Uncharacterized protein</fullName>
    </submittedName>
</protein>
<evidence type="ECO:0000313" key="1">
    <source>
        <dbReference type="EMBL" id="GAK47073.1"/>
    </source>
</evidence>
<reference evidence="1" key="1">
    <citation type="journal article" date="2014" name="Genome Announc.">
        <title>Draft Genome Sequence of Lactobacillus oryzae Strain SG293T.</title>
        <authorList>
            <person name="Tanizawa Y."/>
            <person name="Fujisawa T."/>
            <person name="Mochizuki T."/>
            <person name="Kaminuma E."/>
            <person name="Nakamura Y."/>
            <person name="Tohno M."/>
        </authorList>
    </citation>
    <scope>NUCLEOTIDE SEQUENCE [LARGE SCALE GENOMIC DNA]</scope>
    <source>
        <strain evidence="1">SG293</strain>
    </source>
</reference>
<evidence type="ECO:0000313" key="2">
    <source>
        <dbReference type="Proteomes" id="UP000028700"/>
    </source>
</evidence>
<gene>
    <name evidence="1" type="ORF">LOSG293_020110</name>
</gene>
<comment type="caution">
    <text evidence="1">The sequence shown here is derived from an EMBL/GenBank/DDBJ whole genome shotgun (WGS) entry which is preliminary data.</text>
</comment>
<dbReference type="EMBL" id="BBJM01000002">
    <property type="protein sequence ID" value="GAK47073.1"/>
    <property type="molecule type" value="Genomic_DNA"/>
</dbReference>
<accession>A0A081BGA5</accession>
<organism evidence="1 2">
    <name type="scientific">Secundilactobacillus oryzae JCM 18671</name>
    <dbReference type="NCBI Taxonomy" id="1291743"/>
    <lineage>
        <taxon>Bacteria</taxon>
        <taxon>Bacillati</taxon>
        <taxon>Bacillota</taxon>
        <taxon>Bacilli</taxon>
        <taxon>Lactobacillales</taxon>
        <taxon>Lactobacillaceae</taxon>
        <taxon>Secundilactobacillus</taxon>
    </lineage>
</organism>
<sequence length="71" mass="7867">MKASLVISITGDVFLTLKEVVAVKSQLALQQQESDGPLLNLEGKFLYANNDLQKCQHLQSPPTRLYPGRLV</sequence>
<keyword evidence="2" id="KW-1185">Reference proteome</keyword>
<proteinExistence type="predicted"/>
<dbReference type="Proteomes" id="UP000028700">
    <property type="component" value="Unassembled WGS sequence"/>
</dbReference>
<dbReference type="AlphaFoldDB" id="A0A081BGA5"/>
<name>A0A081BGA5_9LACO</name>